<reference evidence="2" key="1">
    <citation type="submission" date="2017-03" db="EMBL/GenBank/DDBJ databases">
        <title>Phytopthora megakarya and P. palmivora, two closely related causual agents of cacao black pod achieved similar genome size and gene model numbers by different mechanisms.</title>
        <authorList>
            <person name="Ali S."/>
            <person name="Shao J."/>
            <person name="Larry D.J."/>
            <person name="Kronmiller B."/>
            <person name="Shen D."/>
            <person name="Strem M.D."/>
            <person name="Melnick R.L."/>
            <person name="Guiltinan M.J."/>
            <person name="Tyler B.M."/>
            <person name="Meinhardt L.W."/>
            <person name="Bailey B.A."/>
        </authorList>
    </citation>
    <scope>NUCLEOTIDE SEQUENCE [LARGE SCALE GENOMIC DNA]</scope>
    <source>
        <strain evidence="2">zdho120</strain>
    </source>
</reference>
<dbReference type="OrthoDB" id="126222at2759"/>
<dbReference type="AlphaFoldDB" id="A0A225WSR2"/>
<evidence type="ECO:0000313" key="2">
    <source>
        <dbReference type="Proteomes" id="UP000198211"/>
    </source>
</evidence>
<keyword evidence="2" id="KW-1185">Reference proteome</keyword>
<evidence type="ECO:0008006" key="3">
    <source>
        <dbReference type="Google" id="ProtNLM"/>
    </source>
</evidence>
<dbReference type="Proteomes" id="UP000198211">
    <property type="component" value="Unassembled WGS sequence"/>
</dbReference>
<protein>
    <recommendedName>
        <fullName evidence="3">MULE transposase domain-containing protein</fullName>
    </recommendedName>
</protein>
<dbReference type="EMBL" id="NBNE01000357">
    <property type="protein sequence ID" value="OWZ20137.1"/>
    <property type="molecule type" value="Genomic_DNA"/>
</dbReference>
<organism evidence="1 2">
    <name type="scientific">Phytophthora megakarya</name>
    <dbReference type="NCBI Taxonomy" id="4795"/>
    <lineage>
        <taxon>Eukaryota</taxon>
        <taxon>Sar</taxon>
        <taxon>Stramenopiles</taxon>
        <taxon>Oomycota</taxon>
        <taxon>Peronosporomycetes</taxon>
        <taxon>Peronosporales</taxon>
        <taxon>Peronosporaceae</taxon>
        <taxon>Phytophthora</taxon>
    </lineage>
</organism>
<comment type="caution">
    <text evidence="1">The sequence shown here is derived from an EMBL/GenBank/DDBJ whole genome shotgun (WGS) entry which is preliminary data.</text>
</comment>
<gene>
    <name evidence="1" type="ORF">PHMEG_0005496</name>
</gene>
<proteinExistence type="predicted"/>
<sequence length="303" mass="34194">MELPGFKSALVKGLSSARKRVATSVKNTDNINVPEYDKVPSFLRSFARENPGSAVSCQLDTKGRFIRAFMSFGCSHLVGKANGCRYWNVTDGDWGNIPVAVGFVHKETADNFEGFFASCVQAGIKLHDRPLFSDRGKQRDAQVQLRLRGIYLNLKFCTAHMFQHMRSLSLRRFQHCQYQESDNGIINESFPAERTIKVNGKLETQSVAQYLRRIHPTSWTKFRNSKLTSEEVDRPKRLVGGRTTSAVENQNRALLLAGVRDSQVFEALVLFCKVVIHLIADKKQKARNWMASKHGHSTGKCNV</sequence>
<evidence type="ECO:0000313" key="1">
    <source>
        <dbReference type="EMBL" id="OWZ20137.1"/>
    </source>
</evidence>
<name>A0A225WSR2_9STRA</name>
<accession>A0A225WSR2</accession>